<organism evidence="7 8">
    <name type="scientific">Orchesella cincta</name>
    <name type="common">Springtail</name>
    <name type="synonym">Podura cincta</name>
    <dbReference type="NCBI Taxonomy" id="48709"/>
    <lineage>
        <taxon>Eukaryota</taxon>
        <taxon>Metazoa</taxon>
        <taxon>Ecdysozoa</taxon>
        <taxon>Arthropoda</taxon>
        <taxon>Hexapoda</taxon>
        <taxon>Collembola</taxon>
        <taxon>Entomobryomorpha</taxon>
        <taxon>Entomobryoidea</taxon>
        <taxon>Orchesellidae</taxon>
        <taxon>Orchesellinae</taxon>
        <taxon>Orchesella</taxon>
    </lineage>
</organism>
<evidence type="ECO:0000256" key="4">
    <source>
        <dbReference type="ARBA" id="ARBA00023242"/>
    </source>
</evidence>
<dbReference type="STRING" id="48709.A0A1D2NG53"/>
<proteinExistence type="inferred from homology"/>
<feature type="compositionally biased region" description="Polar residues" evidence="6">
    <location>
        <begin position="47"/>
        <end position="64"/>
    </location>
</feature>
<comment type="caution">
    <text evidence="7">The sequence shown here is derived from an EMBL/GenBank/DDBJ whole genome shotgun (WGS) entry which is preliminary data.</text>
</comment>
<evidence type="ECO:0000256" key="3">
    <source>
        <dbReference type="ARBA" id="ARBA00023163"/>
    </source>
</evidence>
<dbReference type="GO" id="GO:0003713">
    <property type="term" value="F:transcription coactivator activity"/>
    <property type="evidence" value="ECO:0007669"/>
    <property type="project" value="TreeGrafter"/>
</dbReference>
<feature type="region of interest" description="Disordered" evidence="6">
    <location>
        <begin position="34"/>
        <end position="78"/>
    </location>
</feature>
<gene>
    <name evidence="7" type="ORF">Ocin01_02736</name>
</gene>
<dbReference type="PANTHER" id="PTHR11380">
    <property type="entry name" value="TRANSCRIPTION INITIATION FACTOR TFIID/SUPT3-RELATED"/>
    <property type="match status" value="1"/>
</dbReference>
<comment type="subcellular location">
    <subcellularLocation>
        <location evidence="1">Nucleus</location>
    </subcellularLocation>
</comment>
<dbReference type="Pfam" id="PF02269">
    <property type="entry name" value="TFIID-18kDa"/>
    <property type="match status" value="1"/>
</dbReference>
<evidence type="ECO:0000256" key="5">
    <source>
        <dbReference type="ARBA" id="ARBA00061274"/>
    </source>
</evidence>
<evidence type="ECO:0000313" key="8">
    <source>
        <dbReference type="Proteomes" id="UP000094527"/>
    </source>
</evidence>
<dbReference type="Gene3D" id="1.10.20.10">
    <property type="entry name" value="Histone, subunit A"/>
    <property type="match status" value="1"/>
</dbReference>
<evidence type="ECO:0000256" key="6">
    <source>
        <dbReference type="SAM" id="MobiDB-lite"/>
    </source>
</evidence>
<keyword evidence="4" id="KW-0539">Nucleus</keyword>
<dbReference type="Proteomes" id="UP000094527">
    <property type="component" value="Unassembled WGS sequence"/>
</dbReference>
<reference evidence="7 8" key="1">
    <citation type="journal article" date="2016" name="Genome Biol. Evol.">
        <title>Gene Family Evolution Reflects Adaptation to Soil Environmental Stressors in the Genome of the Collembolan Orchesella cincta.</title>
        <authorList>
            <person name="Faddeeva-Vakhrusheva A."/>
            <person name="Derks M.F."/>
            <person name="Anvar S.Y."/>
            <person name="Agamennone V."/>
            <person name="Suring W."/>
            <person name="Smit S."/>
            <person name="van Straalen N.M."/>
            <person name="Roelofs D."/>
        </authorList>
    </citation>
    <scope>NUCLEOTIDE SEQUENCE [LARGE SCALE GENOMIC DNA]</scope>
    <source>
        <tissue evidence="7">Mixed pool</tissue>
    </source>
</reference>
<evidence type="ECO:0000313" key="7">
    <source>
        <dbReference type="EMBL" id="ODN03936.1"/>
    </source>
</evidence>
<comment type="similarity">
    <text evidence="5">Belongs to the SPT3 family.</text>
</comment>
<protein>
    <submittedName>
        <fullName evidence="7">Transcription initiation protein SPT3</fullName>
    </submittedName>
</protein>
<dbReference type="AlphaFoldDB" id="A0A1D2NG53"/>
<dbReference type="GO" id="GO:0005634">
    <property type="term" value="C:nucleus"/>
    <property type="evidence" value="ECO:0007669"/>
    <property type="project" value="UniProtKB-SubCell"/>
</dbReference>
<evidence type="ECO:0000256" key="1">
    <source>
        <dbReference type="ARBA" id="ARBA00004123"/>
    </source>
</evidence>
<dbReference type="InterPro" id="IPR009072">
    <property type="entry name" value="Histone-fold"/>
</dbReference>
<dbReference type="EMBL" id="LJIJ01000059">
    <property type="protein sequence ID" value="ODN03936.1"/>
    <property type="molecule type" value="Genomic_DNA"/>
</dbReference>
<dbReference type="OrthoDB" id="66982at2759"/>
<dbReference type="OMA" id="AESNTHR"/>
<dbReference type="GO" id="GO:0046982">
    <property type="term" value="F:protein heterodimerization activity"/>
    <property type="evidence" value="ECO:0007669"/>
    <property type="project" value="InterPro"/>
</dbReference>
<keyword evidence="2" id="KW-0805">Transcription regulation</keyword>
<dbReference type="InterPro" id="IPR003195">
    <property type="entry name" value="TFIID_TAF13"/>
</dbReference>
<keyword evidence="8" id="KW-1185">Reference proteome</keyword>
<dbReference type="GO" id="GO:0006366">
    <property type="term" value="P:transcription by RNA polymerase II"/>
    <property type="evidence" value="ECO:0007669"/>
    <property type="project" value="InterPro"/>
</dbReference>
<evidence type="ECO:0000256" key="2">
    <source>
        <dbReference type="ARBA" id="ARBA00023015"/>
    </source>
</evidence>
<keyword evidence="3" id="KW-0804">Transcription</keyword>
<dbReference type="PANTHER" id="PTHR11380:SF16">
    <property type="entry name" value="TRANSCRIPTION INITIATION PROTEIN SPT3 HOMOLOG"/>
    <property type="match status" value="1"/>
</dbReference>
<sequence length="423" mass="47470">MNTHLTTAVTAGAVPHSSAATITVTSVNSVRVHAAPQSSSSLSNNNKTLMTMGSNATPSPNVNIGSKRARVSSKDKELSRKASVSSDIIPSGSIVPKKEISLDSDLKNMMHAFGDTCSPLEESIRTMESILLQELQGFVFVCDSIAAISGSKSLNLQEPFYALRNEKSRLIRLLKYFVTKDHQQKLVRLNQISQSAVTPTKSYIEDIRIILDRLDESGEFSRLLEFEYILEPTKIERALRADKVNQKISCPKYFTYSKARSVSFARKIGNLQDWVAANTHSENKMTSSYMEVLSFLAYEIVSQMVDLSFIVRRERVPTTNYVARLSDSRVTNPETCMSAPAFQKRKDDQCNSVSEILVQASELEAKRLKKVTTNNKEVQMAKSMFALTPNEIGEAYCRFQRCVLPAMSYKVRAEKLRQFNHQY</sequence>
<name>A0A1D2NG53_ORCCI</name>
<accession>A0A1D2NG53</accession>
<dbReference type="CDD" id="cd07978">
    <property type="entry name" value="HFD_TAF13"/>
    <property type="match status" value="1"/>
</dbReference>